<organism evidence="2 3">
    <name type="scientific">Magallana gigas</name>
    <name type="common">Pacific oyster</name>
    <name type="synonym">Crassostrea gigas</name>
    <dbReference type="NCBI Taxonomy" id="29159"/>
    <lineage>
        <taxon>Eukaryota</taxon>
        <taxon>Metazoa</taxon>
        <taxon>Spiralia</taxon>
        <taxon>Lophotrochozoa</taxon>
        <taxon>Mollusca</taxon>
        <taxon>Bivalvia</taxon>
        <taxon>Autobranchia</taxon>
        <taxon>Pteriomorphia</taxon>
        <taxon>Ostreida</taxon>
        <taxon>Ostreoidea</taxon>
        <taxon>Ostreidae</taxon>
        <taxon>Magallana</taxon>
    </lineage>
</organism>
<sequence>MPPKKRKSSAPKPTPPAKTSKRSTRHASTIASSQTIADPSMSIQPVSQINTDLNPTTQPVSSASNPLIDYDQLAAAILRQQQQAMPSTSNPPIADTQLQASSSSNSSIDLNNANLLNNLQQQFSGESVADIGSNTYSPHPVPFTVADGIPLGSTVPKNLEKAVKHSIRMAQLAKIFLTVLFVVKTLSSGCNEKWKTIVKTGKNGEEKYGSKRDLVNHLVAGDDIRFSLNNGTYFTSIQSAILTGNENICVQALFHISKSGYNNFQSDAYWWFLNVCTSGHVHMSRWSVGAHTDRGQTKTTYDITWFARSRSCQTQPIFCNLETGGRKCGDVSLLANSVLNGASVKVLNPQNGYITSFTNIAVSGDGLSVAGQYPWHVSQSTVNNHVEFQSNVYWWATIWSTTGRLEMSRWNVGEHTSRGKSSMNTPMEWFVDDCWTLAYSHNSSGHETDGSLDLLVGAVLAGRKVRVKMGSYIVEPENLYIRNGHVSAQLLGHLSKNTIFDFQTDVYWYWQIVSTTGDVETVRYNIGSTQNRGNSADKQAISWFIETRPWSNVLSTSSTGSVTHGSKADLVTAVQAGFQLRLVVHEAVDSFSIIEADNIAIENSEVAAQSIRYISDENGSSGIPRRFKTPPYWKFSLTSTDGNQRAVWWKVGEHTSLPATTEKYPVDWIVG</sequence>
<dbReference type="EnsemblMetazoa" id="G25848.13">
    <property type="protein sequence ID" value="G25848.13:cds"/>
    <property type="gene ID" value="G25848"/>
</dbReference>
<protein>
    <submittedName>
        <fullName evidence="2">Uncharacterized protein</fullName>
    </submittedName>
</protein>
<evidence type="ECO:0000313" key="3">
    <source>
        <dbReference type="Proteomes" id="UP000005408"/>
    </source>
</evidence>
<feature type="compositionally biased region" description="Polar residues" evidence="1">
    <location>
        <begin position="26"/>
        <end position="41"/>
    </location>
</feature>
<proteinExistence type="predicted"/>
<keyword evidence="3" id="KW-1185">Reference proteome</keyword>
<name>A0A8W8KYL3_MAGGI</name>
<dbReference type="AlphaFoldDB" id="A0A8W8KYL3"/>
<dbReference type="Proteomes" id="UP000005408">
    <property type="component" value="Unassembled WGS sequence"/>
</dbReference>
<evidence type="ECO:0000313" key="2">
    <source>
        <dbReference type="EnsemblMetazoa" id="G25848.13:cds"/>
    </source>
</evidence>
<feature type="region of interest" description="Disordered" evidence="1">
    <location>
        <begin position="80"/>
        <end position="105"/>
    </location>
</feature>
<reference evidence="2" key="1">
    <citation type="submission" date="2022-08" db="UniProtKB">
        <authorList>
            <consortium name="EnsemblMetazoa"/>
        </authorList>
    </citation>
    <scope>IDENTIFICATION</scope>
    <source>
        <strain evidence="2">05x7-T-G4-1.051#20</strain>
    </source>
</reference>
<feature type="region of interest" description="Disordered" evidence="1">
    <location>
        <begin position="1"/>
        <end position="41"/>
    </location>
</feature>
<evidence type="ECO:0000256" key="1">
    <source>
        <dbReference type="SAM" id="MobiDB-lite"/>
    </source>
</evidence>
<accession>A0A8W8KYL3</accession>